<evidence type="ECO:0000256" key="1">
    <source>
        <dbReference type="SAM" id="SignalP"/>
    </source>
</evidence>
<dbReference type="EMBL" id="CP089984">
    <property type="protein sequence ID" value="WXB11744.1"/>
    <property type="molecule type" value="Genomic_DNA"/>
</dbReference>
<proteinExistence type="predicted"/>
<keyword evidence="1" id="KW-0732">Signal</keyword>
<evidence type="ECO:0000313" key="2">
    <source>
        <dbReference type="EMBL" id="WXB11744.1"/>
    </source>
</evidence>
<dbReference type="RefSeq" id="WP_394821367.1">
    <property type="nucleotide sequence ID" value="NZ_CP089984.1"/>
</dbReference>
<gene>
    <name evidence="2" type="ORF">LZC94_28285</name>
</gene>
<feature type="signal peptide" evidence="1">
    <location>
        <begin position="1"/>
        <end position="21"/>
    </location>
</feature>
<protein>
    <recommendedName>
        <fullName evidence="4">Lipoprotein</fullName>
    </recommendedName>
</protein>
<evidence type="ECO:0008006" key="4">
    <source>
        <dbReference type="Google" id="ProtNLM"/>
    </source>
</evidence>
<reference evidence="2 3" key="1">
    <citation type="submission" date="2021-12" db="EMBL/GenBank/DDBJ databases">
        <title>Discovery of the Pendulisporaceae a myxobacterial family with distinct sporulation behavior and unique specialized metabolism.</title>
        <authorList>
            <person name="Garcia R."/>
            <person name="Popoff A."/>
            <person name="Bader C.D."/>
            <person name="Loehr J."/>
            <person name="Walesch S."/>
            <person name="Walt C."/>
            <person name="Boldt J."/>
            <person name="Bunk B."/>
            <person name="Haeckl F.J.F.P.J."/>
            <person name="Gunesch A.P."/>
            <person name="Birkelbach J."/>
            <person name="Nuebel U."/>
            <person name="Pietschmann T."/>
            <person name="Bach T."/>
            <person name="Mueller R."/>
        </authorList>
    </citation>
    <scope>NUCLEOTIDE SEQUENCE [LARGE SCALE GENOMIC DNA]</scope>
    <source>
        <strain evidence="2 3">MSr11954</strain>
    </source>
</reference>
<evidence type="ECO:0000313" key="3">
    <source>
        <dbReference type="Proteomes" id="UP001370348"/>
    </source>
</evidence>
<feature type="chain" id="PRO_5047275186" description="Lipoprotein" evidence="1">
    <location>
        <begin position="22"/>
        <end position="89"/>
    </location>
</feature>
<sequence length="89" mass="9073">MKRAGLLTTSFALALLSSIYATGCGAEAPITEERAPSATDDAELRVTPSNAATYADPICGPGWVFTVCPCGGASGCRPQSMPPPTYCGC</sequence>
<organism evidence="2 3">
    <name type="scientific">Pendulispora albinea</name>
    <dbReference type="NCBI Taxonomy" id="2741071"/>
    <lineage>
        <taxon>Bacteria</taxon>
        <taxon>Pseudomonadati</taxon>
        <taxon>Myxococcota</taxon>
        <taxon>Myxococcia</taxon>
        <taxon>Myxococcales</taxon>
        <taxon>Sorangiineae</taxon>
        <taxon>Pendulisporaceae</taxon>
        <taxon>Pendulispora</taxon>
    </lineage>
</organism>
<accession>A0ABZ2LQ67</accession>
<name>A0ABZ2LQ67_9BACT</name>
<keyword evidence="3" id="KW-1185">Reference proteome</keyword>
<dbReference type="Proteomes" id="UP001370348">
    <property type="component" value="Chromosome"/>
</dbReference>